<keyword evidence="4" id="KW-0067">ATP-binding</keyword>
<dbReference type="SMART" id="SM00983">
    <property type="entry name" value="TPK_B1_binding"/>
    <property type="match status" value="1"/>
</dbReference>
<evidence type="ECO:0000259" key="6">
    <source>
        <dbReference type="SMART" id="SM00983"/>
    </source>
</evidence>
<dbReference type="AlphaFoldDB" id="A0A0G0ZG70"/>
<dbReference type="InterPro" id="IPR053149">
    <property type="entry name" value="TPK"/>
</dbReference>
<dbReference type="GO" id="GO:0005524">
    <property type="term" value="F:ATP binding"/>
    <property type="evidence" value="ECO:0007669"/>
    <property type="project" value="UniProtKB-KW"/>
</dbReference>
<comment type="caution">
    <text evidence="7">The sequence shown here is derived from an EMBL/GenBank/DDBJ whole genome shotgun (WGS) entry which is preliminary data.</text>
</comment>
<dbReference type="InterPro" id="IPR007371">
    <property type="entry name" value="TPK_catalytic"/>
</dbReference>
<reference evidence="7 8" key="1">
    <citation type="journal article" date="2015" name="Nature">
        <title>rRNA introns, odd ribosomes, and small enigmatic genomes across a large radiation of phyla.</title>
        <authorList>
            <person name="Brown C.T."/>
            <person name="Hug L.A."/>
            <person name="Thomas B.C."/>
            <person name="Sharon I."/>
            <person name="Castelle C.J."/>
            <person name="Singh A."/>
            <person name="Wilkins M.J."/>
            <person name="Williams K.H."/>
            <person name="Banfield J.F."/>
        </authorList>
    </citation>
    <scope>NUCLEOTIDE SEQUENCE [LARGE SCALE GENOMIC DNA]</scope>
</reference>
<evidence type="ECO:0000313" key="8">
    <source>
        <dbReference type="Proteomes" id="UP000034320"/>
    </source>
</evidence>
<dbReference type="Gene3D" id="3.40.50.10240">
    <property type="entry name" value="Thiamin pyrophosphokinase, catalytic domain"/>
    <property type="match status" value="1"/>
</dbReference>
<evidence type="ECO:0000256" key="2">
    <source>
        <dbReference type="ARBA" id="ARBA00022741"/>
    </source>
</evidence>
<dbReference type="GO" id="GO:0009229">
    <property type="term" value="P:thiamine diphosphate biosynthetic process"/>
    <property type="evidence" value="ECO:0007669"/>
    <property type="project" value="InterPro"/>
</dbReference>
<evidence type="ECO:0000313" key="7">
    <source>
        <dbReference type="EMBL" id="KKS47707.1"/>
    </source>
</evidence>
<proteinExistence type="predicted"/>
<dbReference type="SUPFAM" id="SSF63999">
    <property type="entry name" value="Thiamin pyrophosphokinase, catalytic domain"/>
    <property type="match status" value="1"/>
</dbReference>
<dbReference type="GO" id="GO:0004788">
    <property type="term" value="F:thiamine diphosphokinase activity"/>
    <property type="evidence" value="ECO:0007669"/>
    <property type="project" value="UniProtKB-UniRule"/>
</dbReference>
<keyword evidence="3 7" id="KW-0418">Kinase</keyword>
<evidence type="ECO:0000256" key="3">
    <source>
        <dbReference type="ARBA" id="ARBA00022777"/>
    </source>
</evidence>
<dbReference type="GO" id="GO:0030975">
    <property type="term" value="F:thiamine binding"/>
    <property type="evidence" value="ECO:0007669"/>
    <property type="project" value="InterPro"/>
</dbReference>
<dbReference type="Proteomes" id="UP000034320">
    <property type="component" value="Unassembled WGS sequence"/>
</dbReference>
<gene>
    <name evidence="7" type="ORF">UV09_C0003G0052</name>
</gene>
<dbReference type="InterPro" id="IPR036759">
    <property type="entry name" value="TPK_catalytic_sf"/>
</dbReference>
<name>A0A0G0ZG70_9BACT</name>
<dbReference type="EC" id="2.7.6.2" evidence="5"/>
<dbReference type="EMBL" id="LCDD01000003">
    <property type="protein sequence ID" value="KKS47707.1"/>
    <property type="molecule type" value="Genomic_DNA"/>
</dbReference>
<dbReference type="SUPFAM" id="SSF63862">
    <property type="entry name" value="Thiamin pyrophosphokinase, substrate-binding domain"/>
    <property type="match status" value="1"/>
</dbReference>
<dbReference type="Pfam" id="PF04263">
    <property type="entry name" value="TPK_catalytic"/>
    <property type="match status" value="1"/>
</dbReference>
<dbReference type="CDD" id="cd07995">
    <property type="entry name" value="TPK"/>
    <property type="match status" value="1"/>
</dbReference>
<dbReference type="NCBIfam" id="TIGR01378">
    <property type="entry name" value="thi_PPkinase"/>
    <property type="match status" value="1"/>
</dbReference>
<keyword evidence="2" id="KW-0547">Nucleotide-binding</keyword>
<dbReference type="Pfam" id="PF04265">
    <property type="entry name" value="TPK_B1_binding"/>
    <property type="match status" value="1"/>
</dbReference>
<evidence type="ECO:0000256" key="5">
    <source>
        <dbReference type="NCBIfam" id="TIGR01378"/>
    </source>
</evidence>
<dbReference type="InterPro" id="IPR036371">
    <property type="entry name" value="TPK_B1-bd_sf"/>
</dbReference>
<sequence length="215" mass="24302">MEKRQRVVIFAAGQLYAEYLKTLKKNDIVIGVDRATLWLIKHGLMPNYGIGDFDSVTSTELKEIKLKVKNLLEYPREKDATDLELALDFVLKINPQDVLIYGAIGDRLDQSIGSVFLLEKLLKHGIKAEIADRNNSLRLIKERTSIKRKYKFKYLSVLPFSSTAVVSVSGCRYNLLRKKLNRRASLGISNEIVGKTAEVAVHQGLVLLIQSRDLS</sequence>
<protein>
    <recommendedName>
        <fullName evidence="5">Thiamine diphosphokinase</fullName>
        <ecNumber evidence="5">2.7.6.2</ecNumber>
    </recommendedName>
</protein>
<dbReference type="PANTHER" id="PTHR41299:SF1">
    <property type="entry name" value="THIAMINE PYROPHOSPHOKINASE"/>
    <property type="match status" value="1"/>
</dbReference>
<organism evidence="7 8">
    <name type="scientific">Candidatus Gottesmanbacteria bacterium GW2011_GWA2_42_18</name>
    <dbReference type="NCBI Taxonomy" id="1618442"/>
    <lineage>
        <taxon>Bacteria</taxon>
        <taxon>Candidatus Gottesmaniibacteriota</taxon>
    </lineage>
</organism>
<dbReference type="InterPro" id="IPR007373">
    <property type="entry name" value="Thiamin_PyroPKinase_B1-bd"/>
</dbReference>
<keyword evidence="1" id="KW-0808">Transferase</keyword>
<dbReference type="GO" id="GO:0016301">
    <property type="term" value="F:kinase activity"/>
    <property type="evidence" value="ECO:0007669"/>
    <property type="project" value="UniProtKB-KW"/>
</dbReference>
<dbReference type="PANTHER" id="PTHR41299">
    <property type="entry name" value="THIAMINE PYROPHOSPHOKINASE"/>
    <property type="match status" value="1"/>
</dbReference>
<feature type="domain" description="Thiamin pyrophosphokinase thiamin-binding" evidence="6">
    <location>
        <begin position="142"/>
        <end position="207"/>
    </location>
</feature>
<dbReference type="GO" id="GO:0006772">
    <property type="term" value="P:thiamine metabolic process"/>
    <property type="evidence" value="ECO:0007669"/>
    <property type="project" value="UniProtKB-UniRule"/>
</dbReference>
<evidence type="ECO:0000256" key="1">
    <source>
        <dbReference type="ARBA" id="ARBA00022679"/>
    </source>
</evidence>
<evidence type="ECO:0000256" key="4">
    <source>
        <dbReference type="ARBA" id="ARBA00022840"/>
    </source>
</evidence>
<dbReference type="InterPro" id="IPR006282">
    <property type="entry name" value="Thi_PPkinase"/>
</dbReference>
<accession>A0A0G0ZG70</accession>